<feature type="non-terminal residue" evidence="1">
    <location>
        <position position="1"/>
    </location>
</feature>
<gene>
    <name evidence="1" type="ORF">KUCAC02_012539</name>
</gene>
<keyword evidence="2" id="KW-1185">Reference proteome</keyword>
<evidence type="ECO:0000313" key="1">
    <source>
        <dbReference type="EMBL" id="KAI4823987.1"/>
    </source>
</evidence>
<feature type="non-terminal residue" evidence="1">
    <location>
        <position position="109"/>
    </location>
</feature>
<reference evidence="1" key="1">
    <citation type="submission" date="2022-05" db="EMBL/GenBank/DDBJ databases">
        <title>Chromosome-level genome of Chaenocephalus aceratus.</title>
        <authorList>
            <person name="Park H."/>
        </authorList>
    </citation>
    <scope>NUCLEOTIDE SEQUENCE</scope>
    <source>
        <strain evidence="1">KU_202001</strain>
    </source>
</reference>
<proteinExistence type="predicted"/>
<protein>
    <submittedName>
        <fullName evidence="1">Uncharacterized protein</fullName>
    </submittedName>
</protein>
<dbReference type="EMBL" id="CM043791">
    <property type="protein sequence ID" value="KAI4823987.1"/>
    <property type="molecule type" value="Genomic_DNA"/>
</dbReference>
<sequence>WQMGWLLPHTLLRANLGGHRTSFTQTTRKAFGNNTDTHTHRKQTLKDCSRKLCNFHEVEADCNGSELEEGEERALMLEDAASIQSFVGRVSKDYQVANWQYQSLLQAHT</sequence>
<accession>A0ACB9XCJ8</accession>
<name>A0ACB9XCJ8_CHAAC</name>
<dbReference type="Proteomes" id="UP001057452">
    <property type="component" value="Chromosome 7"/>
</dbReference>
<evidence type="ECO:0000313" key="2">
    <source>
        <dbReference type="Proteomes" id="UP001057452"/>
    </source>
</evidence>
<organism evidence="1 2">
    <name type="scientific">Chaenocephalus aceratus</name>
    <name type="common">Blackfin icefish</name>
    <name type="synonym">Chaenichthys aceratus</name>
    <dbReference type="NCBI Taxonomy" id="36190"/>
    <lineage>
        <taxon>Eukaryota</taxon>
        <taxon>Metazoa</taxon>
        <taxon>Chordata</taxon>
        <taxon>Craniata</taxon>
        <taxon>Vertebrata</taxon>
        <taxon>Euteleostomi</taxon>
        <taxon>Actinopterygii</taxon>
        <taxon>Neopterygii</taxon>
        <taxon>Teleostei</taxon>
        <taxon>Neoteleostei</taxon>
        <taxon>Acanthomorphata</taxon>
        <taxon>Eupercaria</taxon>
        <taxon>Perciformes</taxon>
        <taxon>Notothenioidei</taxon>
        <taxon>Channichthyidae</taxon>
        <taxon>Chaenocephalus</taxon>
    </lineage>
</organism>
<comment type="caution">
    <text evidence="1">The sequence shown here is derived from an EMBL/GenBank/DDBJ whole genome shotgun (WGS) entry which is preliminary data.</text>
</comment>